<feature type="compositionally biased region" description="Low complexity" evidence="1">
    <location>
        <begin position="593"/>
        <end position="604"/>
    </location>
</feature>
<name>A0A1F8AEU2_9EURO</name>
<dbReference type="Proteomes" id="UP000179179">
    <property type="component" value="Unassembled WGS sequence"/>
</dbReference>
<sequence>MEKSDLLKELQRDLARKYRLHGPKIKEIWHSLGKGQRERVMRAGAAEGQMLKSPIDRSLGDVYKFIPDWNLRDIANPDSDYLLDCLKHRATKSLCEQYIEGVHGGPGDFEVIVKSMHVHGLKHVDPFRYSFTLFMDEEQYGQSFTASDRVKYEETMAAMKVGVDAGLILPQSTGELILERQSILLTSMNIVIQDILEAGSTLETKGRSKKSEKAAREAMSKLAIDQKPGKLSLEELAALSIDQKSALEDYVLLCRTEPEFLAHAVNAWFFSRPELVADEKGRRLPLITDKYISIAFFEMIHNAVVGAAVWGYIHQLLQALVTGPNDRTYRSSFLQELANVCHFEYQRVQRLFKRHVQMGSGDKHFKRVSGVYDNGTARVTMKTKPDTVTRTDPQLSYILRLCQTDTNGSRAVDWVRKLDDFHQAYPAQQETMGEAEFDAFGDLAVTTNFIQCLSASLPMPPMNPKKGQTYISRLKELGSELDPLKSEVDLSSFAVPIDNLMEPGMAQGALTTLDEFISNNTGADIGFLYQDLNDECLLDLQKQAQQQKERNERIAEAQPASSIPEAPNREVQIEQRKEKTKTRPPHSSVYSIAPTAAPTTEAEPAAPSQAFKVKPSFLEVFSTLFSKQRARSSITWAAFQAAMAHMKFSVVPKTGSIYTFSPPEGFHVQKSITLHRPHQSRIEGWRLLYIASRLKRKYGWDEMSFETE</sequence>
<organism evidence="2 3">
    <name type="scientific">Aspergillus bombycis</name>
    <dbReference type="NCBI Taxonomy" id="109264"/>
    <lineage>
        <taxon>Eukaryota</taxon>
        <taxon>Fungi</taxon>
        <taxon>Dikarya</taxon>
        <taxon>Ascomycota</taxon>
        <taxon>Pezizomycotina</taxon>
        <taxon>Eurotiomycetes</taxon>
        <taxon>Eurotiomycetidae</taxon>
        <taxon>Eurotiales</taxon>
        <taxon>Aspergillaceae</taxon>
        <taxon>Aspergillus</taxon>
    </lineage>
</organism>
<keyword evidence="3" id="KW-1185">Reference proteome</keyword>
<reference evidence="2 3" key="1">
    <citation type="journal article" date="2016" name="Genome Biol. Evol.">
        <title>Draft genome sequence of an aflatoxigenic Aspergillus species, A. bombycis.</title>
        <authorList>
            <person name="Moore G.G."/>
            <person name="Mack B.M."/>
            <person name="Beltz S.B."/>
            <person name="Gilbert M.K."/>
        </authorList>
    </citation>
    <scope>NUCLEOTIDE SEQUENCE [LARGE SCALE GENOMIC DNA]</scope>
    <source>
        <strain evidence="3">NRRL 26010</strain>
    </source>
</reference>
<dbReference type="AlphaFoldDB" id="A0A1F8AEU2"/>
<evidence type="ECO:0000313" key="3">
    <source>
        <dbReference type="Proteomes" id="UP000179179"/>
    </source>
</evidence>
<feature type="region of interest" description="Disordered" evidence="1">
    <location>
        <begin position="548"/>
        <end position="604"/>
    </location>
</feature>
<evidence type="ECO:0008006" key="4">
    <source>
        <dbReference type="Google" id="ProtNLM"/>
    </source>
</evidence>
<accession>A0A1F8AEU2</accession>
<dbReference type="RefSeq" id="XP_022393565.1">
    <property type="nucleotide sequence ID" value="XM_022528731.1"/>
</dbReference>
<dbReference type="PANTHER" id="PTHR40788:SF1">
    <property type="entry name" value="IPA PROTEIN"/>
    <property type="match status" value="1"/>
</dbReference>
<feature type="compositionally biased region" description="Basic and acidic residues" evidence="1">
    <location>
        <begin position="567"/>
        <end position="577"/>
    </location>
</feature>
<dbReference type="STRING" id="109264.A0A1F8AEU2"/>
<evidence type="ECO:0000313" key="2">
    <source>
        <dbReference type="EMBL" id="OGM49848.1"/>
    </source>
</evidence>
<protein>
    <recommendedName>
        <fullName evidence="4">Ipa protein</fullName>
    </recommendedName>
</protein>
<evidence type="ECO:0000256" key="1">
    <source>
        <dbReference type="SAM" id="MobiDB-lite"/>
    </source>
</evidence>
<proteinExistence type="predicted"/>
<gene>
    <name evidence="2" type="ORF">ABOM_001601</name>
</gene>
<dbReference type="PANTHER" id="PTHR40788">
    <property type="entry name" value="CLR5 DOMAIN-CONTAINING PROTEIN-RELATED"/>
    <property type="match status" value="1"/>
</dbReference>
<dbReference type="OrthoDB" id="2922289at2759"/>
<dbReference type="EMBL" id="LYCR01000006">
    <property type="protein sequence ID" value="OGM49848.1"/>
    <property type="molecule type" value="Genomic_DNA"/>
</dbReference>
<comment type="caution">
    <text evidence="2">The sequence shown here is derived from an EMBL/GenBank/DDBJ whole genome shotgun (WGS) entry which is preliminary data.</text>
</comment>
<dbReference type="GeneID" id="34444991"/>